<evidence type="ECO:0000256" key="1">
    <source>
        <dbReference type="ARBA" id="ARBA00004141"/>
    </source>
</evidence>
<feature type="transmembrane region" description="Helical" evidence="6">
    <location>
        <begin position="187"/>
        <end position="205"/>
    </location>
</feature>
<accession>A0A814QS52</accession>
<feature type="transmembrane region" description="Helical" evidence="6">
    <location>
        <begin position="371"/>
        <end position="393"/>
    </location>
</feature>
<dbReference type="AlphaFoldDB" id="A0A814QS52"/>
<evidence type="ECO:0000256" key="3">
    <source>
        <dbReference type="ARBA" id="ARBA00022989"/>
    </source>
</evidence>
<evidence type="ECO:0000313" key="9">
    <source>
        <dbReference type="EMBL" id="CAF2262418.1"/>
    </source>
</evidence>
<feature type="transmembrane region" description="Helical" evidence="6">
    <location>
        <begin position="254"/>
        <end position="272"/>
    </location>
</feature>
<evidence type="ECO:0000313" key="8">
    <source>
        <dbReference type="EMBL" id="CAF1123462.1"/>
    </source>
</evidence>
<gene>
    <name evidence="8" type="ORF">CJN711_LOCUS8191</name>
    <name evidence="9" type="ORF">MBJ925_LOCUS38727</name>
    <name evidence="10" type="ORF">SMN809_LOCUS16745</name>
</gene>
<evidence type="ECO:0000256" key="6">
    <source>
        <dbReference type="SAM" id="Phobius"/>
    </source>
</evidence>
<dbReference type="Proteomes" id="UP000676336">
    <property type="component" value="Unassembled WGS sequence"/>
</dbReference>
<dbReference type="InterPro" id="IPR036259">
    <property type="entry name" value="MFS_trans_sf"/>
</dbReference>
<feature type="transmembrane region" description="Helical" evidence="6">
    <location>
        <begin position="427"/>
        <end position="446"/>
    </location>
</feature>
<feature type="region of interest" description="Disordered" evidence="5">
    <location>
        <begin position="585"/>
        <end position="626"/>
    </location>
</feature>
<feature type="transmembrane region" description="Helical" evidence="6">
    <location>
        <begin position="278"/>
        <end position="296"/>
    </location>
</feature>
<evidence type="ECO:0000256" key="5">
    <source>
        <dbReference type="SAM" id="MobiDB-lite"/>
    </source>
</evidence>
<evidence type="ECO:0000313" key="11">
    <source>
        <dbReference type="Proteomes" id="UP000663855"/>
    </source>
</evidence>
<reference evidence="8" key="1">
    <citation type="submission" date="2021-02" db="EMBL/GenBank/DDBJ databases">
        <authorList>
            <person name="Nowell W R."/>
        </authorList>
    </citation>
    <scope>NUCLEOTIDE SEQUENCE</scope>
</reference>
<proteinExistence type="predicted"/>
<sequence length="626" mass="71565">MSKPKRDRARSLVELLQRMQYQQSTVVPPTSTIDQLLNDAGSFGLYQKIQFLLVGILAVLPAMTAFNYVFIAATPDHRCQLPLTNFTDTFQVQSSEHQNYINQYIPSSARLRKCYLNDINSQDKKIIPCSKWVFDSTFYNTTISTDWNLICDRLHLKGITQNAYIMGTSGSFLTGIMSDRLGRRTTMYLLILVLVLVLNTTQLMMHSNLSHDAKLVIFTISRFLTGFAQTTYSITLVLLLEMTSATKRVLASNILSYFYTLGELFIMLIYYVTRDWSLTMWILAVYVMPFLCYYWCVPESARWLVSTGRLLEARKVLHRIANVNRRTLENSEKHLYDDLQRDAHIRPKRYSYIHVLISVIKSPVMRQRCLIIFYIMMTNLMVYLGIGMGITSLTNEHPYEIFLFSIFAEFFGLCLCHFCATKFGRKIPLISFFTLCSLSILAIPITHKHYPLISLSSALCAKLFISASQALSWLYTTETYPTVIRSTGVGLSVSIARLGGVWAPQISLLAQSVWFPLPYIIFSICSFIAAVFSIFLPETRTKTALPETIKQAEKSDNDDPSNHDASHEVQEGFRVQIEKLPISYEDTGSYTGLDDVPSSERMKSEEESTLTDIEQHDKIECLENYE</sequence>
<dbReference type="Pfam" id="PF07690">
    <property type="entry name" value="MFS_1"/>
    <property type="match status" value="1"/>
</dbReference>
<dbReference type="InterPro" id="IPR011701">
    <property type="entry name" value="MFS"/>
</dbReference>
<keyword evidence="4 6" id="KW-0472">Membrane</keyword>
<feature type="domain" description="Major facilitator superfamily (MFS) profile" evidence="7">
    <location>
        <begin position="53"/>
        <end position="541"/>
    </location>
</feature>
<dbReference type="EMBL" id="CAJOBI010007564">
    <property type="protein sequence ID" value="CAF4089167.1"/>
    <property type="molecule type" value="Genomic_DNA"/>
</dbReference>
<dbReference type="GO" id="GO:0022857">
    <property type="term" value="F:transmembrane transporter activity"/>
    <property type="evidence" value="ECO:0007669"/>
    <property type="project" value="InterPro"/>
</dbReference>
<feature type="transmembrane region" description="Helical" evidence="6">
    <location>
        <begin position="399"/>
        <end position="420"/>
    </location>
</feature>
<feature type="transmembrane region" description="Helical" evidence="6">
    <location>
        <begin position="217"/>
        <end position="242"/>
    </location>
</feature>
<evidence type="ECO:0000256" key="4">
    <source>
        <dbReference type="ARBA" id="ARBA00023136"/>
    </source>
</evidence>
<feature type="transmembrane region" description="Helical" evidence="6">
    <location>
        <begin position="515"/>
        <end position="536"/>
    </location>
</feature>
<evidence type="ECO:0000256" key="2">
    <source>
        <dbReference type="ARBA" id="ARBA00022692"/>
    </source>
</evidence>
<dbReference type="Proteomes" id="UP000663824">
    <property type="component" value="Unassembled WGS sequence"/>
</dbReference>
<feature type="transmembrane region" description="Helical" evidence="6">
    <location>
        <begin position="49"/>
        <end position="71"/>
    </location>
</feature>
<name>A0A814QS52_9BILA</name>
<dbReference type="EMBL" id="CAJNRE010021743">
    <property type="protein sequence ID" value="CAF2262418.1"/>
    <property type="molecule type" value="Genomic_DNA"/>
</dbReference>
<feature type="compositionally biased region" description="Basic and acidic residues" evidence="5">
    <location>
        <begin position="613"/>
        <end position="626"/>
    </location>
</feature>
<evidence type="ECO:0000259" key="7">
    <source>
        <dbReference type="PROSITE" id="PS50850"/>
    </source>
</evidence>
<comment type="caution">
    <text evidence="8">The sequence shown here is derived from an EMBL/GenBank/DDBJ whole genome shotgun (WGS) entry which is preliminary data.</text>
</comment>
<dbReference type="EMBL" id="CAJNOV010002958">
    <property type="protein sequence ID" value="CAF1123462.1"/>
    <property type="molecule type" value="Genomic_DNA"/>
</dbReference>
<organism evidence="8 11">
    <name type="scientific">Rotaria magnacalcarata</name>
    <dbReference type="NCBI Taxonomy" id="392030"/>
    <lineage>
        <taxon>Eukaryota</taxon>
        <taxon>Metazoa</taxon>
        <taxon>Spiralia</taxon>
        <taxon>Gnathifera</taxon>
        <taxon>Rotifera</taxon>
        <taxon>Eurotatoria</taxon>
        <taxon>Bdelloidea</taxon>
        <taxon>Philodinida</taxon>
        <taxon>Philodinidae</taxon>
        <taxon>Rotaria</taxon>
    </lineage>
</organism>
<keyword evidence="3 6" id="KW-1133">Transmembrane helix</keyword>
<dbReference type="GO" id="GO:0016020">
    <property type="term" value="C:membrane"/>
    <property type="evidence" value="ECO:0007669"/>
    <property type="project" value="UniProtKB-SubCell"/>
</dbReference>
<evidence type="ECO:0000313" key="10">
    <source>
        <dbReference type="EMBL" id="CAF4089167.1"/>
    </source>
</evidence>
<dbReference type="Proteomes" id="UP000663855">
    <property type="component" value="Unassembled WGS sequence"/>
</dbReference>
<comment type="subcellular location">
    <subcellularLocation>
        <location evidence="1">Membrane</location>
        <topology evidence="1">Multi-pass membrane protein</topology>
    </subcellularLocation>
</comment>
<keyword evidence="2 6" id="KW-0812">Transmembrane</keyword>
<dbReference type="Gene3D" id="1.20.1250.20">
    <property type="entry name" value="MFS general substrate transporter like domains"/>
    <property type="match status" value="1"/>
</dbReference>
<dbReference type="SUPFAM" id="SSF103473">
    <property type="entry name" value="MFS general substrate transporter"/>
    <property type="match status" value="1"/>
</dbReference>
<protein>
    <recommendedName>
        <fullName evidence="7">Major facilitator superfamily (MFS) profile domain-containing protein</fullName>
    </recommendedName>
</protein>
<dbReference type="InterPro" id="IPR020846">
    <property type="entry name" value="MFS_dom"/>
</dbReference>
<dbReference type="PROSITE" id="PS50850">
    <property type="entry name" value="MFS"/>
    <property type="match status" value="1"/>
</dbReference>
<dbReference type="PANTHER" id="PTHR24064">
    <property type="entry name" value="SOLUTE CARRIER FAMILY 22 MEMBER"/>
    <property type="match status" value="1"/>
</dbReference>